<dbReference type="GO" id="GO:0005886">
    <property type="term" value="C:plasma membrane"/>
    <property type="evidence" value="ECO:0007669"/>
    <property type="project" value="UniProtKB-SubCell"/>
</dbReference>
<dbReference type="EMBL" id="FMTM01000004">
    <property type="protein sequence ID" value="SCW61080.1"/>
    <property type="molecule type" value="Genomic_DNA"/>
</dbReference>
<evidence type="ECO:0000256" key="12">
    <source>
        <dbReference type="ARBA" id="ARBA00031030"/>
    </source>
</evidence>
<evidence type="ECO:0000256" key="1">
    <source>
        <dbReference type="ARBA" id="ARBA00004651"/>
    </source>
</evidence>
<keyword evidence="8" id="KW-0016">Alginate biosynthesis</keyword>
<evidence type="ECO:0000256" key="10">
    <source>
        <dbReference type="ARBA" id="ARBA00023136"/>
    </source>
</evidence>
<dbReference type="AlphaFoldDB" id="A0A1G4RW66"/>
<evidence type="ECO:0000256" key="2">
    <source>
        <dbReference type="ARBA" id="ARBA00005182"/>
    </source>
</evidence>
<dbReference type="PIRSF" id="PIRSF500217">
    <property type="entry name" value="AlgI"/>
    <property type="match status" value="1"/>
</dbReference>
<keyword evidence="11 13" id="KW-0012">Acyltransferase</keyword>
<evidence type="ECO:0000256" key="7">
    <source>
        <dbReference type="ARBA" id="ARBA00022692"/>
    </source>
</evidence>
<dbReference type="InterPro" id="IPR024194">
    <property type="entry name" value="Ac/AlaTfrase_AlgI/DltB"/>
</dbReference>
<dbReference type="PANTHER" id="PTHR13285">
    <property type="entry name" value="ACYLTRANSFERASE"/>
    <property type="match status" value="1"/>
</dbReference>
<evidence type="ECO:0000256" key="3">
    <source>
        <dbReference type="ARBA" id="ARBA00010323"/>
    </source>
</evidence>
<dbReference type="GO" id="GO:0016746">
    <property type="term" value="F:acyltransferase activity"/>
    <property type="evidence" value="ECO:0007669"/>
    <property type="project" value="UniProtKB-KW"/>
</dbReference>
<keyword evidence="7 14" id="KW-0812">Transmembrane</keyword>
<reference evidence="15 16" key="1">
    <citation type="submission" date="2016-10" db="EMBL/GenBank/DDBJ databases">
        <authorList>
            <person name="de Groot N.N."/>
        </authorList>
    </citation>
    <scope>NUCLEOTIDE SEQUENCE [LARGE SCALE GENOMIC DNA]</scope>
    <source>
        <strain evidence="15 16">CGMCC 1.3401</strain>
    </source>
</reference>
<evidence type="ECO:0000256" key="6">
    <source>
        <dbReference type="ARBA" id="ARBA00022679"/>
    </source>
</evidence>
<dbReference type="Pfam" id="PF03062">
    <property type="entry name" value="MBOAT"/>
    <property type="match status" value="1"/>
</dbReference>
<evidence type="ECO:0000256" key="4">
    <source>
        <dbReference type="ARBA" id="ARBA00016084"/>
    </source>
</evidence>
<name>A0A1G4RW66_9HYPH</name>
<comment type="similarity">
    <text evidence="3 13">Belongs to the membrane-bound acyltransferase family.</text>
</comment>
<feature type="transmembrane region" description="Helical" evidence="14">
    <location>
        <begin position="242"/>
        <end position="261"/>
    </location>
</feature>
<keyword evidence="9 14" id="KW-1133">Transmembrane helix</keyword>
<evidence type="ECO:0000313" key="15">
    <source>
        <dbReference type="EMBL" id="SCW61080.1"/>
    </source>
</evidence>
<dbReference type="InterPro" id="IPR051085">
    <property type="entry name" value="MB_O-acyltransferase"/>
</dbReference>
<feature type="transmembrane region" description="Helical" evidence="14">
    <location>
        <begin position="402"/>
        <end position="419"/>
    </location>
</feature>
<proteinExistence type="inferred from homology"/>
<feature type="transmembrane region" description="Helical" evidence="14">
    <location>
        <begin position="307"/>
        <end position="330"/>
    </location>
</feature>
<sequence length="478" mass="54261">MVFSSVIFIFVYLPLFLALYYACPARYRSYFILIGSYCFYAWWRVDLSLLMLATTAFNYCAALAVHGAGTPQRRKLFLVATVVGDLALLFYFKYFNFFADSSAYLFNQGVPYSWSLPHVILPIGISFYIFHNISYVVDVYRRDLEPSRTFVDYAAFIAFFPHQIAGPVLRFSDLAEQFYGREHNWTKFNYGAMRFLTGLAKKVLIADSIAPVADAAFSIPNPTMAESWLGAIAYTLQLYFDFSGYSSMAIGLGMMVGFHFIENFDAPYRSVNITDFWRRWHISLSSWLRDYLYISLGGNRKGVGRTYFNLAATMVLGGLWHGANTTFLVWGAWHGFWLAVERYFNVSANAPFRISSWLFTMMLVVIGWVFFRAANMTEAMSMLAGMVGLNGFGLRSDYAWEFPNFGFLLMVVGVLTALGEPQLRRFFGLKTTKELVYVGGIDYPHVNPVLGVTATVLGLAAIVKLVADSDTPFLYFQF</sequence>
<evidence type="ECO:0000256" key="11">
    <source>
        <dbReference type="ARBA" id="ARBA00023315"/>
    </source>
</evidence>
<protein>
    <recommendedName>
        <fullName evidence="4">Probable alginate O-acetylase AlgI</fullName>
    </recommendedName>
    <alternativeName>
        <fullName evidence="12">Alginate biosynthesis protein AlgI</fullName>
    </alternativeName>
</protein>
<dbReference type="PANTHER" id="PTHR13285:SF23">
    <property type="entry name" value="TEICHOIC ACID D-ALANYLTRANSFERASE"/>
    <property type="match status" value="1"/>
</dbReference>
<evidence type="ECO:0000313" key="16">
    <source>
        <dbReference type="Proteomes" id="UP000199542"/>
    </source>
</evidence>
<keyword evidence="5 13" id="KW-1003">Cell membrane</keyword>
<dbReference type="InterPro" id="IPR028362">
    <property type="entry name" value="AlgI"/>
</dbReference>
<keyword evidence="10 13" id="KW-0472">Membrane</keyword>
<dbReference type="PIRSF" id="PIRSF016636">
    <property type="entry name" value="AlgI_DltB"/>
    <property type="match status" value="1"/>
</dbReference>
<comment type="pathway">
    <text evidence="2">Glycan biosynthesis; alginate biosynthesis.</text>
</comment>
<evidence type="ECO:0000256" key="8">
    <source>
        <dbReference type="ARBA" id="ARBA00022841"/>
    </source>
</evidence>
<organism evidence="15 16">
    <name type="scientific">Rhizobium mongolense subsp. loessense</name>
    <dbReference type="NCBI Taxonomy" id="158890"/>
    <lineage>
        <taxon>Bacteria</taxon>
        <taxon>Pseudomonadati</taxon>
        <taxon>Pseudomonadota</taxon>
        <taxon>Alphaproteobacteria</taxon>
        <taxon>Hyphomicrobiales</taxon>
        <taxon>Rhizobiaceae</taxon>
        <taxon>Rhizobium/Agrobacterium group</taxon>
        <taxon>Rhizobium</taxon>
    </lineage>
</organism>
<keyword evidence="6 13" id="KW-0808">Transferase</keyword>
<dbReference type="GO" id="GO:0042121">
    <property type="term" value="P:alginic acid biosynthetic process"/>
    <property type="evidence" value="ECO:0007669"/>
    <property type="project" value="UniProtKB-KW"/>
</dbReference>
<feature type="transmembrane region" description="Helical" evidence="14">
    <location>
        <begin position="6"/>
        <end position="22"/>
    </location>
</feature>
<feature type="transmembrane region" description="Helical" evidence="14">
    <location>
        <begin position="76"/>
        <end position="92"/>
    </location>
</feature>
<dbReference type="Proteomes" id="UP000199542">
    <property type="component" value="Unassembled WGS sequence"/>
</dbReference>
<dbReference type="InterPro" id="IPR004299">
    <property type="entry name" value="MBOAT_fam"/>
</dbReference>
<feature type="transmembrane region" description="Helical" evidence="14">
    <location>
        <begin position="49"/>
        <end position="69"/>
    </location>
</feature>
<feature type="transmembrane region" description="Helical" evidence="14">
    <location>
        <begin position="27"/>
        <end position="43"/>
    </location>
</feature>
<feature type="transmembrane region" description="Helical" evidence="14">
    <location>
        <begin position="112"/>
        <end position="130"/>
    </location>
</feature>
<comment type="subcellular location">
    <subcellularLocation>
        <location evidence="1">Cell membrane</location>
        <topology evidence="1">Multi-pass membrane protein</topology>
    </subcellularLocation>
</comment>
<evidence type="ECO:0000256" key="13">
    <source>
        <dbReference type="PIRNR" id="PIRNR016636"/>
    </source>
</evidence>
<accession>A0A1G4RW66</accession>
<evidence type="ECO:0000256" key="9">
    <source>
        <dbReference type="ARBA" id="ARBA00022989"/>
    </source>
</evidence>
<feature type="transmembrane region" description="Helical" evidence="14">
    <location>
        <begin position="350"/>
        <end position="371"/>
    </location>
</feature>
<evidence type="ECO:0000256" key="5">
    <source>
        <dbReference type="ARBA" id="ARBA00022475"/>
    </source>
</evidence>
<gene>
    <name evidence="15" type="ORF">SAMN02927900_03087</name>
</gene>
<evidence type="ECO:0000256" key="14">
    <source>
        <dbReference type="SAM" id="Phobius"/>
    </source>
</evidence>